<keyword evidence="2" id="KW-1185">Reference proteome</keyword>
<organism evidence="1 2">
    <name type="scientific">Candidatus Thiomargarita nelsonii</name>
    <dbReference type="NCBI Taxonomy" id="1003181"/>
    <lineage>
        <taxon>Bacteria</taxon>
        <taxon>Pseudomonadati</taxon>
        <taxon>Pseudomonadota</taxon>
        <taxon>Gammaproteobacteria</taxon>
        <taxon>Thiotrichales</taxon>
        <taxon>Thiotrichaceae</taxon>
        <taxon>Thiomargarita</taxon>
    </lineage>
</organism>
<evidence type="ECO:0000313" key="1">
    <source>
        <dbReference type="EMBL" id="OAD19495.1"/>
    </source>
</evidence>
<dbReference type="AlphaFoldDB" id="A0A176RUU8"/>
<gene>
    <name evidence="1" type="ORF">THIOM_004866</name>
</gene>
<evidence type="ECO:0000313" key="2">
    <source>
        <dbReference type="Proteomes" id="UP000076962"/>
    </source>
</evidence>
<dbReference type="EMBL" id="LUTY01002781">
    <property type="protein sequence ID" value="OAD19495.1"/>
    <property type="molecule type" value="Genomic_DNA"/>
</dbReference>
<sequence length="54" mass="5986">MTPYHSATKPPRECLTSPPLRIWRIDLSLFNCRVDTLSLNPPDSSVNIGGYAIA</sequence>
<comment type="caution">
    <text evidence="1">The sequence shown here is derived from an EMBL/GenBank/DDBJ whole genome shotgun (WGS) entry which is preliminary data.</text>
</comment>
<dbReference type="Proteomes" id="UP000076962">
    <property type="component" value="Unassembled WGS sequence"/>
</dbReference>
<proteinExistence type="predicted"/>
<protein>
    <submittedName>
        <fullName evidence="1">Uncharacterized protein</fullName>
    </submittedName>
</protein>
<accession>A0A176RUU8</accession>
<name>A0A176RUU8_9GAMM</name>
<reference evidence="1 2" key="1">
    <citation type="submission" date="2016-05" db="EMBL/GenBank/DDBJ databases">
        <title>Single-cell genome of chain-forming Candidatus Thiomargarita nelsonii and comparison to other large sulfur-oxidizing bacteria.</title>
        <authorList>
            <person name="Winkel M."/>
            <person name="Salman V."/>
            <person name="Woyke T."/>
            <person name="Schulz-Vogt H."/>
            <person name="Richter M."/>
            <person name="Flood B."/>
            <person name="Bailey J."/>
            <person name="Amann R."/>
            <person name="Mussmann M."/>
        </authorList>
    </citation>
    <scope>NUCLEOTIDE SEQUENCE [LARGE SCALE GENOMIC DNA]</scope>
    <source>
        <strain evidence="1 2">THI036</strain>
    </source>
</reference>